<dbReference type="SUPFAM" id="SSF54862">
    <property type="entry name" value="4Fe-4S ferredoxins"/>
    <property type="match status" value="1"/>
</dbReference>
<dbReference type="PROSITE" id="PS51379">
    <property type="entry name" value="4FE4S_FER_2"/>
    <property type="match status" value="3"/>
</dbReference>
<evidence type="ECO:0000256" key="4">
    <source>
        <dbReference type="ARBA" id="ARBA00022737"/>
    </source>
</evidence>
<dbReference type="Proteomes" id="UP000002026">
    <property type="component" value="Chromosome"/>
</dbReference>
<protein>
    <submittedName>
        <fullName evidence="9">Fe-S-cluster-containing hydrogenase subunit</fullName>
    </submittedName>
</protein>
<dbReference type="Pfam" id="PF00037">
    <property type="entry name" value="Fer4"/>
    <property type="match status" value="1"/>
</dbReference>
<evidence type="ECO:0000256" key="1">
    <source>
        <dbReference type="ARBA" id="ARBA00022448"/>
    </source>
</evidence>
<keyword evidence="6" id="KW-0408">Iron</keyword>
<dbReference type="Pfam" id="PF13247">
    <property type="entry name" value="Fer4_11"/>
    <property type="match status" value="1"/>
</dbReference>
<dbReference type="InterPro" id="IPR017900">
    <property type="entry name" value="4Fe4S_Fe_S_CS"/>
</dbReference>
<keyword evidence="7" id="KW-0411">Iron-sulfur</keyword>
<keyword evidence="4" id="KW-0677">Repeat</keyword>
<dbReference type="InterPro" id="IPR017896">
    <property type="entry name" value="4Fe4S_Fe-S-bd"/>
</dbReference>
<dbReference type="HOGENOM" id="CLU_043374_2_0_11"/>
<name>C7N419_SLAHD</name>
<dbReference type="EMBL" id="CP001684">
    <property type="protein sequence ID" value="ACV23755.1"/>
    <property type="molecule type" value="Genomic_DNA"/>
</dbReference>
<dbReference type="CDD" id="cd16371">
    <property type="entry name" value="DMSOR_beta_like"/>
    <property type="match status" value="1"/>
</dbReference>
<dbReference type="eggNOG" id="COG0437">
    <property type="taxonomic scope" value="Bacteria"/>
</dbReference>
<dbReference type="InterPro" id="IPR050954">
    <property type="entry name" value="ET_IronSulfur_Cluster-Binding"/>
</dbReference>
<keyword evidence="1" id="KW-0813">Transport</keyword>
<dbReference type="RefSeq" id="WP_012799850.1">
    <property type="nucleotide sequence ID" value="NC_013165.1"/>
</dbReference>
<organism evidence="9 10">
    <name type="scientific">Slackia heliotrinireducens (strain ATCC 29202 / DSM 20476 / NCTC 11029 / RHS 1)</name>
    <name type="common">Peptococcus heliotrinreducens</name>
    <dbReference type="NCBI Taxonomy" id="471855"/>
    <lineage>
        <taxon>Bacteria</taxon>
        <taxon>Bacillati</taxon>
        <taxon>Actinomycetota</taxon>
        <taxon>Coriobacteriia</taxon>
        <taxon>Eggerthellales</taxon>
        <taxon>Eggerthellaceae</taxon>
        <taxon>Slackia</taxon>
    </lineage>
</organism>
<keyword evidence="5" id="KW-0249">Electron transport</keyword>
<gene>
    <name evidence="9" type="ordered locus">Shel_27580</name>
</gene>
<dbReference type="STRING" id="471855.Shel_27580"/>
<keyword evidence="10" id="KW-1185">Reference proteome</keyword>
<dbReference type="AlphaFoldDB" id="C7N419"/>
<feature type="domain" description="4Fe-4S ferredoxin-type" evidence="8">
    <location>
        <begin position="47"/>
        <end position="80"/>
    </location>
</feature>
<evidence type="ECO:0000256" key="7">
    <source>
        <dbReference type="ARBA" id="ARBA00023014"/>
    </source>
</evidence>
<evidence type="ECO:0000256" key="6">
    <source>
        <dbReference type="ARBA" id="ARBA00023004"/>
    </source>
</evidence>
<dbReference type="PROSITE" id="PS00198">
    <property type="entry name" value="4FE4S_FER_1"/>
    <property type="match status" value="1"/>
</dbReference>
<evidence type="ECO:0000256" key="2">
    <source>
        <dbReference type="ARBA" id="ARBA00022485"/>
    </source>
</evidence>
<evidence type="ECO:0000313" key="9">
    <source>
        <dbReference type="EMBL" id="ACV23755.1"/>
    </source>
</evidence>
<evidence type="ECO:0000259" key="8">
    <source>
        <dbReference type="PROSITE" id="PS51379"/>
    </source>
</evidence>
<feature type="domain" description="4Fe-4S ferredoxin-type" evidence="8">
    <location>
        <begin position="81"/>
        <end position="110"/>
    </location>
</feature>
<keyword evidence="3" id="KW-0479">Metal-binding</keyword>
<accession>C7N419</accession>
<reference evidence="9 10" key="1">
    <citation type="journal article" date="2009" name="Stand. Genomic Sci.">
        <title>Complete genome sequence of Slackia heliotrinireducens type strain (RHS 1).</title>
        <authorList>
            <person name="Pukall R."/>
            <person name="Lapidus A."/>
            <person name="Nolan M."/>
            <person name="Copeland A."/>
            <person name="Glavina Del Rio T."/>
            <person name="Lucas S."/>
            <person name="Chen F."/>
            <person name="Tice H."/>
            <person name="Cheng J.F."/>
            <person name="Chertkov O."/>
            <person name="Bruce D."/>
            <person name="Goodwin L."/>
            <person name="Kuske C."/>
            <person name="Brettin T."/>
            <person name="Detter J.C."/>
            <person name="Han C."/>
            <person name="Pitluck S."/>
            <person name="Pati A."/>
            <person name="Mavrommatis K."/>
            <person name="Ivanova N."/>
            <person name="Ovchinnikova G."/>
            <person name="Chen A."/>
            <person name="Palaniappan K."/>
            <person name="Schneider S."/>
            <person name="Rohde M."/>
            <person name="Chain P."/>
            <person name="D'haeseleer P."/>
            <person name="Goker M."/>
            <person name="Bristow J."/>
            <person name="Eisen J.A."/>
            <person name="Markowitz V."/>
            <person name="Kyrpides N.C."/>
            <person name="Klenk H.P."/>
            <person name="Hugenholtz P."/>
        </authorList>
    </citation>
    <scope>NUCLEOTIDE SEQUENCE [LARGE SCALE GENOMIC DNA]</scope>
    <source>
        <strain evidence="10">ATCC 29202 / DSM 20476 / NCTC 11029 / RHS 1</strain>
    </source>
</reference>
<keyword evidence="2" id="KW-0004">4Fe-4S</keyword>
<dbReference type="PANTHER" id="PTHR43177">
    <property type="entry name" value="PROTEIN NRFC"/>
    <property type="match status" value="1"/>
</dbReference>
<dbReference type="KEGG" id="shi:Shel_27580"/>
<feature type="domain" description="4Fe-4S ferredoxin-type" evidence="8">
    <location>
        <begin position="3"/>
        <end position="31"/>
    </location>
</feature>
<dbReference type="GO" id="GO:0051539">
    <property type="term" value="F:4 iron, 4 sulfur cluster binding"/>
    <property type="evidence" value="ECO:0007669"/>
    <property type="project" value="UniProtKB-KW"/>
</dbReference>
<dbReference type="PANTHER" id="PTHR43177:SF5">
    <property type="entry name" value="ANAEROBIC DIMETHYL SULFOXIDE REDUCTASE CHAIN B-RELATED"/>
    <property type="match status" value="1"/>
</dbReference>
<evidence type="ECO:0000256" key="5">
    <source>
        <dbReference type="ARBA" id="ARBA00022982"/>
    </source>
</evidence>
<evidence type="ECO:0000256" key="3">
    <source>
        <dbReference type="ARBA" id="ARBA00022723"/>
    </source>
</evidence>
<sequence length="192" mass="20959">MTYGFYFNMQRCIGCGACQIACKDKFDFQECGPRPRRVDTYETGDFPNCSIFTMSIGCNHCDNPACTAVCPTGAMFKNDEGLVLHDDNVCIGCQSCVNACPYSAPQYIESKNIVQKCDTCHALREIGELPICVAACSQRALDFGDVDELRAKYGDDLVSECVAIESASTTNPNLLILPREASLSGECFPVIL</sequence>
<dbReference type="Gene3D" id="3.30.70.20">
    <property type="match status" value="2"/>
</dbReference>
<evidence type="ECO:0000313" key="10">
    <source>
        <dbReference type="Proteomes" id="UP000002026"/>
    </source>
</evidence>
<dbReference type="GO" id="GO:0046872">
    <property type="term" value="F:metal ion binding"/>
    <property type="evidence" value="ECO:0007669"/>
    <property type="project" value="UniProtKB-KW"/>
</dbReference>
<proteinExistence type="predicted"/>